<organism evidence="2 3">
    <name type="scientific">Halorientalis persicus</name>
    <dbReference type="NCBI Taxonomy" id="1367881"/>
    <lineage>
        <taxon>Archaea</taxon>
        <taxon>Methanobacteriati</taxon>
        <taxon>Methanobacteriota</taxon>
        <taxon>Stenosarchaea group</taxon>
        <taxon>Halobacteria</taxon>
        <taxon>Halobacteriales</taxon>
        <taxon>Haloarculaceae</taxon>
        <taxon>Halorientalis</taxon>
    </lineage>
</organism>
<reference evidence="3" key="1">
    <citation type="submission" date="2016-10" db="EMBL/GenBank/DDBJ databases">
        <authorList>
            <person name="Varghese N."/>
            <person name="Submissions S."/>
        </authorList>
    </citation>
    <scope>NUCLEOTIDE SEQUENCE [LARGE SCALE GENOMIC DNA]</scope>
    <source>
        <strain evidence="3">IBRC-M 10043</strain>
    </source>
</reference>
<keyword evidence="1" id="KW-0472">Membrane</keyword>
<dbReference type="AlphaFoldDB" id="A0A1H8X0H3"/>
<gene>
    <name evidence="2" type="ORF">SAMN05216388_10981</name>
</gene>
<keyword evidence="1" id="KW-0812">Transmembrane</keyword>
<evidence type="ECO:0000256" key="1">
    <source>
        <dbReference type="SAM" id="Phobius"/>
    </source>
</evidence>
<dbReference type="EMBL" id="FOCX01000098">
    <property type="protein sequence ID" value="SEP33460.1"/>
    <property type="molecule type" value="Genomic_DNA"/>
</dbReference>
<name>A0A1H8X0H3_9EURY</name>
<proteinExistence type="predicted"/>
<sequence>MAESTDSKKTAIVQGEFHTSTQDIGALLEEDFEEWDTLLVEGREPVYNLQDSKFGFSYYAIGAMFLTTLVLYFHKVVDKLGIAHQDPVEEANIDSNKRIDAEHREIWGFTNKWFRWTLLLLAGLGSIIILTQPEEVVSLFDLFFYWFPFRGWHIYLLFFPILPGLVHILTIVNPTSSNKRNQVMVENIIEYTRENDYDRALILVGEMHREGVAKGLEEQDWSVETNQTNSRLGKGISWLYNQFGEWE</sequence>
<feature type="transmembrane region" description="Helical" evidence="1">
    <location>
        <begin position="152"/>
        <end position="172"/>
    </location>
</feature>
<accession>A0A1H8X0H3</accession>
<evidence type="ECO:0000313" key="2">
    <source>
        <dbReference type="EMBL" id="SEP33460.1"/>
    </source>
</evidence>
<feature type="transmembrane region" description="Helical" evidence="1">
    <location>
        <begin position="56"/>
        <end position="73"/>
    </location>
</feature>
<keyword evidence="3" id="KW-1185">Reference proteome</keyword>
<feature type="transmembrane region" description="Helical" evidence="1">
    <location>
        <begin position="113"/>
        <end position="132"/>
    </location>
</feature>
<evidence type="ECO:0000313" key="3">
    <source>
        <dbReference type="Proteomes" id="UP000198775"/>
    </source>
</evidence>
<dbReference type="RefSeq" id="WP_092665286.1">
    <property type="nucleotide sequence ID" value="NZ_FOCX01000098.1"/>
</dbReference>
<protein>
    <submittedName>
        <fullName evidence="2">Uncharacterized protein</fullName>
    </submittedName>
</protein>
<dbReference type="Proteomes" id="UP000198775">
    <property type="component" value="Unassembled WGS sequence"/>
</dbReference>
<keyword evidence="1" id="KW-1133">Transmembrane helix</keyword>